<reference evidence="2 3" key="1">
    <citation type="submission" date="2017-02" db="EMBL/GenBank/DDBJ databases">
        <title>The new phylogeny of genus Mycobacterium.</title>
        <authorList>
            <person name="Tortoli E."/>
            <person name="Trovato A."/>
            <person name="Cirillo D.M."/>
        </authorList>
    </citation>
    <scope>NUCLEOTIDE SEQUENCE [LARGE SCALE GENOMIC DNA]</scope>
    <source>
        <strain evidence="2 3">RW6</strain>
    </source>
</reference>
<keyword evidence="3" id="KW-1185">Reference proteome</keyword>
<dbReference type="Gene3D" id="3.90.280.10">
    <property type="entry name" value="PEBP-like"/>
    <property type="match status" value="1"/>
</dbReference>
<dbReference type="EMBL" id="MVHF01000001">
    <property type="protein sequence ID" value="ORA39876.1"/>
    <property type="molecule type" value="Genomic_DNA"/>
</dbReference>
<comment type="caution">
    <text evidence="2">The sequence shown here is derived from an EMBL/GenBank/DDBJ whole genome shotgun (WGS) entry which is preliminary data.</text>
</comment>
<name>A0A1X0BDF1_9MYCO</name>
<sequence length="178" mass="18631">MIGTLLRSVRADPGRSPLARPEFRAPHTLTVTSPVFDDHGPIPRRHAGRGVGDNISPQLNWTAVPPETASLVVLLDDIDVPLPIPLTHSVALLTPDATGLAEGAFTAGTPGVRIVPTVLGKSGYTGPRPITGHGTHRYRFHVLALSRSPADSGSVKAVLAAAAGHVLARGTLTGTYRR</sequence>
<dbReference type="PANTHER" id="PTHR30289:SF1">
    <property type="entry name" value="PEBP (PHOSPHATIDYLETHANOLAMINE-BINDING PROTEIN) FAMILY PROTEIN"/>
    <property type="match status" value="1"/>
</dbReference>
<dbReference type="CDD" id="cd00865">
    <property type="entry name" value="PEBP_bact_arch"/>
    <property type="match status" value="1"/>
</dbReference>
<dbReference type="SUPFAM" id="SSF49777">
    <property type="entry name" value="PEBP-like"/>
    <property type="match status" value="1"/>
</dbReference>
<evidence type="ECO:0000313" key="3">
    <source>
        <dbReference type="Proteomes" id="UP000192448"/>
    </source>
</evidence>
<comment type="similarity">
    <text evidence="1">Belongs to the UPF0098 family.</text>
</comment>
<evidence type="ECO:0000313" key="2">
    <source>
        <dbReference type="EMBL" id="ORA39876.1"/>
    </source>
</evidence>
<dbReference type="InterPro" id="IPR036610">
    <property type="entry name" value="PEBP-like_sf"/>
</dbReference>
<dbReference type="Proteomes" id="UP000192448">
    <property type="component" value="Unassembled WGS sequence"/>
</dbReference>
<dbReference type="OrthoDB" id="9797506at2"/>
<evidence type="ECO:0000256" key="1">
    <source>
        <dbReference type="ARBA" id="ARBA00007120"/>
    </source>
</evidence>
<gene>
    <name evidence="2" type="ORF">BST13_00470</name>
</gene>
<dbReference type="PANTHER" id="PTHR30289">
    <property type="entry name" value="UNCHARACTERIZED PROTEIN YBCL-RELATED"/>
    <property type="match status" value="1"/>
</dbReference>
<organism evidence="2 3">
    <name type="scientific">Mycobacterium aquaticum</name>
    <dbReference type="NCBI Taxonomy" id="1927124"/>
    <lineage>
        <taxon>Bacteria</taxon>
        <taxon>Bacillati</taxon>
        <taxon>Actinomycetota</taxon>
        <taxon>Actinomycetes</taxon>
        <taxon>Mycobacteriales</taxon>
        <taxon>Mycobacteriaceae</taxon>
        <taxon>Mycobacterium</taxon>
    </lineage>
</organism>
<protein>
    <recommendedName>
        <fullName evidence="4">Phosphatidylethanolamine-binding protein</fullName>
    </recommendedName>
</protein>
<dbReference type="InterPro" id="IPR008914">
    <property type="entry name" value="PEBP"/>
</dbReference>
<evidence type="ECO:0008006" key="4">
    <source>
        <dbReference type="Google" id="ProtNLM"/>
    </source>
</evidence>
<dbReference type="InterPro" id="IPR005247">
    <property type="entry name" value="YbhB_YbcL/LppC-like"/>
</dbReference>
<dbReference type="AlphaFoldDB" id="A0A1X0BDF1"/>
<proteinExistence type="inferred from homology"/>
<dbReference type="Pfam" id="PF01161">
    <property type="entry name" value="PBP"/>
    <property type="match status" value="1"/>
</dbReference>
<dbReference type="RefSeq" id="WP_083159513.1">
    <property type="nucleotide sequence ID" value="NZ_MVHF01000001.1"/>
</dbReference>
<dbReference type="STRING" id="1927124.BST13_00470"/>
<accession>A0A1X0BDF1</accession>